<gene>
    <name evidence="2" type="ORF">KI387_020995</name>
</gene>
<reference evidence="2 3" key="1">
    <citation type="journal article" date="2021" name="Nat. Plants">
        <title>The Taxus genome provides insights into paclitaxel biosynthesis.</title>
        <authorList>
            <person name="Xiong X."/>
            <person name="Gou J."/>
            <person name="Liao Q."/>
            <person name="Li Y."/>
            <person name="Zhou Q."/>
            <person name="Bi G."/>
            <person name="Li C."/>
            <person name="Du R."/>
            <person name="Wang X."/>
            <person name="Sun T."/>
            <person name="Guo L."/>
            <person name="Liang H."/>
            <person name="Lu P."/>
            <person name="Wu Y."/>
            <person name="Zhang Z."/>
            <person name="Ro D.K."/>
            <person name="Shang Y."/>
            <person name="Huang S."/>
            <person name="Yan J."/>
        </authorList>
    </citation>
    <scope>NUCLEOTIDE SEQUENCE [LARGE SCALE GENOMIC DNA]</scope>
    <source>
        <strain evidence="2">Ta-2019</strain>
    </source>
</reference>
<feature type="compositionally biased region" description="Basic and acidic residues" evidence="1">
    <location>
        <begin position="50"/>
        <end position="61"/>
    </location>
</feature>
<protein>
    <submittedName>
        <fullName evidence="2">Uncharacterized protein</fullName>
    </submittedName>
</protein>
<dbReference type="AlphaFoldDB" id="A0AA38G9S9"/>
<feature type="non-terminal residue" evidence="2">
    <location>
        <position position="1"/>
    </location>
</feature>
<dbReference type="Proteomes" id="UP000824469">
    <property type="component" value="Unassembled WGS sequence"/>
</dbReference>
<dbReference type="EMBL" id="JAHRHJ020000004">
    <property type="protein sequence ID" value="KAH9319226.1"/>
    <property type="molecule type" value="Genomic_DNA"/>
</dbReference>
<proteinExistence type="predicted"/>
<comment type="caution">
    <text evidence="2">The sequence shown here is derived from an EMBL/GenBank/DDBJ whole genome shotgun (WGS) entry which is preliminary data.</text>
</comment>
<keyword evidence="3" id="KW-1185">Reference proteome</keyword>
<feature type="non-terminal residue" evidence="2">
    <location>
        <position position="73"/>
    </location>
</feature>
<feature type="region of interest" description="Disordered" evidence="1">
    <location>
        <begin position="1"/>
        <end position="73"/>
    </location>
</feature>
<accession>A0AA38G9S9</accession>
<evidence type="ECO:0000313" key="3">
    <source>
        <dbReference type="Proteomes" id="UP000824469"/>
    </source>
</evidence>
<name>A0AA38G9S9_TAXCH</name>
<evidence type="ECO:0000256" key="1">
    <source>
        <dbReference type="SAM" id="MobiDB-lite"/>
    </source>
</evidence>
<evidence type="ECO:0000313" key="2">
    <source>
        <dbReference type="EMBL" id="KAH9319226.1"/>
    </source>
</evidence>
<feature type="compositionally biased region" description="Basic and acidic residues" evidence="1">
    <location>
        <begin position="33"/>
        <end position="42"/>
    </location>
</feature>
<organism evidence="2 3">
    <name type="scientific">Taxus chinensis</name>
    <name type="common">Chinese yew</name>
    <name type="synonym">Taxus wallichiana var. chinensis</name>
    <dbReference type="NCBI Taxonomy" id="29808"/>
    <lineage>
        <taxon>Eukaryota</taxon>
        <taxon>Viridiplantae</taxon>
        <taxon>Streptophyta</taxon>
        <taxon>Embryophyta</taxon>
        <taxon>Tracheophyta</taxon>
        <taxon>Spermatophyta</taxon>
        <taxon>Pinopsida</taxon>
        <taxon>Pinidae</taxon>
        <taxon>Conifers II</taxon>
        <taxon>Cupressales</taxon>
        <taxon>Taxaceae</taxon>
        <taxon>Taxus</taxon>
    </lineage>
</organism>
<sequence>ESRGVLTSNRSKVVSRRKVKVNESNGTVMPETESDRNARKGMIDSVEVEFNNKRHGDEKLGGEGFKTKHSRVT</sequence>